<dbReference type="InterPro" id="IPR036910">
    <property type="entry name" value="HMG_box_dom_sf"/>
</dbReference>
<feature type="compositionally biased region" description="Polar residues" evidence="4">
    <location>
        <begin position="199"/>
        <end position="215"/>
    </location>
</feature>
<evidence type="ECO:0000256" key="3">
    <source>
        <dbReference type="PROSITE-ProRule" id="PRU00267"/>
    </source>
</evidence>
<evidence type="ECO:0000256" key="1">
    <source>
        <dbReference type="ARBA" id="ARBA00023125"/>
    </source>
</evidence>
<keyword evidence="1 3" id="KW-0238">DNA-binding</keyword>
<dbReference type="AlphaFoldDB" id="A0A6H0Y2R4"/>
<dbReference type="Gene3D" id="1.10.30.10">
    <property type="entry name" value="High mobility group box domain"/>
    <property type="match status" value="1"/>
</dbReference>
<dbReference type="InterPro" id="IPR013761">
    <property type="entry name" value="SAM/pointed_sf"/>
</dbReference>
<feature type="DNA-binding region" description="HMG box" evidence="3">
    <location>
        <begin position="107"/>
        <end position="173"/>
    </location>
</feature>
<dbReference type="SUPFAM" id="SSF47095">
    <property type="entry name" value="HMG-box"/>
    <property type="match status" value="1"/>
</dbReference>
<evidence type="ECO:0000313" key="7">
    <source>
        <dbReference type="Proteomes" id="UP000503462"/>
    </source>
</evidence>
<feature type="region of interest" description="Disordered" evidence="4">
    <location>
        <begin position="259"/>
        <end position="294"/>
    </location>
</feature>
<dbReference type="PANTHER" id="PTHR46040:SF3">
    <property type="entry name" value="HIGH MOBILITY GROUP PROTEIN 2"/>
    <property type="match status" value="1"/>
</dbReference>
<evidence type="ECO:0000259" key="5">
    <source>
        <dbReference type="PROSITE" id="PS50118"/>
    </source>
</evidence>
<dbReference type="Proteomes" id="UP000503462">
    <property type="component" value="Chromosome 4"/>
</dbReference>
<dbReference type="Pfam" id="PF00505">
    <property type="entry name" value="HMG_box"/>
    <property type="match status" value="1"/>
</dbReference>
<dbReference type="InterPro" id="IPR051965">
    <property type="entry name" value="ChromReg_NeuronalGeneExpr"/>
</dbReference>
<dbReference type="PROSITE" id="PS50118">
    <property type="entry name" value="HMG_BOX_2"/>
    <property type="match status" value="1"/>
</dbReference>
<name>A0A6H0Y2R4_9PEZI</name>
<gene>
    <name evidence="6" type="ORF">AMS68_006447</name>
</gene>
<dbReference type="InterPro" id="IPR009071">
    <property type="entry name" value="HMG_box_dom"/>
</dbReference>
<evidence type="ECO:0000256" key="2">
    <source>
        <dbReference type="ARBA" id="ARBA00023242"/>
    </source>
</evidence>
<dbReference type="CDD" id="cd09487">
    <property type="entry name" value="SAM_superfamily"/>
    <property type="match status" value="1"/>
</dbReference>
<keyword evidence="2 3" id="KW-0539">Nucleus</keyword>
<accession>A0A6H0Y2R4</accession>
<organism evidence="6 7">
    <name type="scientific">Peltaster fructicola</name>
    <dbReference type="NCBI Taxonomy" id="286661"/>
    <lineage>
        <taxon>Eukaryota</taxon>
        <taxon>Fungi</taxon>
        <taxon>Dikarya</taxon>
        <taxon>Ascomycota</taxon>
        <taxon>Pezizomycotina</taxon>
        <taxon>Dothideomycetes</taxon>
        <taxon>Dothideomycetes incertae sedis</taxon>
        <taxon>Peltaster</taxon>
    </lineage>
</organism>
<reference evidence="6 7" key="1">
    <citation type="journal article" date="2016" name="Sci. Rep.">
        <title>Peltaster fructicola genome reveals evolution from an invasive phytopathogen to an ectophytic parasite.</title>
        <authorList>
            <person name="Xu C."/>
            <person name="Chen H."/>
            <person name="Gleason M.L."/>
            <person name="Xu J.R."/>
            <person name="Liu H."/>
            <person name="Zhang R."/>
            <person name="Sun G."/>
        </authorList>
    </citation>
    <scope>NUCLEOTIDE SEQUENCE [LARGE SCALE GENOMIC DNA]</scope>
    <source>
        <strain evidence="6 7">LNHT1506</strain>
    </source>
</reference>
<dbReference type="GO" id="GO:0003677">
    <property type="term" value="F:DNA binding"/>
    <property type="evidence" value="ECO:0007669"/>
    <property type="project" value="UniProtKB-UniRule"/>
</dbReference>
<evidence type="ECO:0000256" key="4">
    <source>
        <dbReference type="SAM" id="MobiDB-lite"/>
    </source>
</evidence>
<evidence type="ECO:0000313" key="6">
    <source>
        <dbReference type="EMBL" id="QIX00930.1"/>
    </source>
</evidence>
<feature type="region of interest" description="Disordered" evidence="4">
    <location>
        <begin position="176"/>
        <end position="215"/>
    </location>
</feature>
<dbReference type="GO" id="GO:0010468">
    <property type="term" value="P:regulation of gene expression"/>
    <property type="evidence" value="ECO:0007669"/>
    <property type="project" value="TreeGrafter"/>
</dbReference>
<dbReference type="PANTHER" id="PTHR46040">
    <property type="entry name" value="HIGH MOBILITY GROUP PROTEIN 2"/>
    <property type="match status" value="1"/>
</dbReference>
<feature type="compositionally biased region" description="Polar residues" evidence="4">
    <location>
        <begin position="265"/>
        <end position="282"/>
    </location>
</feature>
<dbReference type="SMART" id="SM00398">
    <property type="entry name" value="HMG"/>
    <property type="match status" value="1"/>
</dbReference>
<dbReference type="SUPFAM" id="SSF47769">
    <property type="entry name" value="SAM/Pointed domain"/>
    <property type="match status" value="1"/>
</dbReference>
<protein>
    <recommendedName>
        <fullName evidence="5">HMG box domain-containing protein</fullName>
    </recommendedName>
</protein>
<sequence>MIDTEFRHSLAVLGLAQYHDPLVAEAFDSWAVLAQITEQDLLGHRRILQRAIVEYQQSNTQPGHPVRTTTERSLVQLAPYPTTDIAKRAPRVKRKYVRHPKPDENAPPPAPTGYVLFSNWVREGLRDEKHGFPEIAKIVGQRWQALPKAEKEVFLNKSKELKAHYLQQLAETRNAGLAHSHKHSRSPQCEELSIDDNSDTTGSRSESTDPPQAVSLLTHSHNLPSMRVPDANSRHSTEPVLSPISGHAQFGPLARLPSTMAYHSGSPSSDRCLQPPVNSMPSRQLPPLVPSFRS</sequence>
<dbReference type="OrthoDB" id="1919336at2759"/>
<feature type="domain" description="HMG box" evidence="5">
    <location>
        <begin position="107"/>
        <end position="173"/>
    </location>
</feature>
<proteinExistence type="predicted"/>
<dbReference type="EMBL" id="CP051142">
    <property type="protein sequence ID" value="QIX00930.1"/>
    <property type="molecule type" value="Genomic_DNA"/>
</dbReference>
<dbReference type="GO" id="GO:0005634">
    <property type="term" value="C:nucleus"/>
    <property type="evidence" value="ECO:0007669"/>
    <property type="project" value="UniProtKB-UniRule"/>
</dbReference>
<keyword evidence="7" id="KW-1185">Reference proteome</keyword>